<sequence length="95" mass="10839">MNAIVFVPMAADRQRWIDLCLDYCAERRYVVTSIVFGADDALAMLVGDPKAVLVTARMDMLPRVEAVVDKRTPARPNERERRPRRVAVAHMRGDR</sequence>
<dbReference type="Proteomes" id="UP001595816">
    <property type="component" value="Unassembled WGS sequence"/>
</dbReference>
<keyword evidence="3" id="KW-1185">Reference proteome</keyword>
<protein>
    <submittedName>
        <fullName evidence="2">Uncharacterized protein</fullName>
    </submittedName>
</protein>
<dbReference type="RefSeq" id="WP_253761280.1">
    <property type="nucleotide sequence ID" value="NZ_JAMZDZ010000001.1"/>
</dbReference>
<organism evidence="2 3">
    <name type="scientific">Hamadaea flava</name>
    <dbReference type="NCBI Taxonomy" id="1742688"/>
    <lineage>
        <taxon>Bacteria</taxon>
        <taxon>Bacillati</taxon>
        <taxon>Actinomycetota</taxon>
        <taxon>Actinomycetes</taxon>
        <taxon>Micromonosporales</taxon>
        <taxon>Micromonosporaceae</taxon>
        <taxon>Hamadaea</taxon>
    </lineage>
</organism>
<feature type="region of interest" description="Disordered" evidence="1">
    <location>
        <begin position="73"/>
        <end position="95"/>
    </location>
</feature>
<name>A0ABV8LU36_9ACTN</name>
<proteinExistence type="predicted"/>
<evidence type="ECO:0000256" key="1">
    <source>
        <dbReference type="SAM" id="MobiDB-lite"/>
    </source>
</evidence>
<evidence type="ECO:0000313" key="3">
    <source>
        <dbReference type="Proteomes" id="UP001595816"/>
    </source>
</evidence>
<comment type="caution">
    <text evidence="2">The sequence shown here is derived from an EMBL/GenBank/DDBJ whole genome shotgun (WGS) entry which is preliminary data.</text>
</comment>
<gene>
    <name evidence="2" type="ORF">ACFOZ4_28515</name>
</gene>
<accession>A0ABV8LU36</accession>
<reference evidence="3" key="1">
    <citation type="journal article" date="2019" name="Int. J. Syst. Evol. Microbiol.">
        <title>The Global Catalogue of Microorganisms (GCM) 10K type strain sequencing project: providing services to taxonomists for standard genome sequencing and annotation.</title>
        <authorList>
            <consortium name="The Broad Institute Genomics Platform"/>
            <consortium name="The Broad Institute Genome Sequencing Center for Infectious Disease"/>
            <person name="Wu L."/>
            <person name="Ma J."/>
        </authorList>
    </citation>
    <scope>NUCLEOTIDE SEQUENCE [LARGE SCALE GENOMIC DNA]</scope>
    <source>
        <strain evidence="3">CGMCC 4.7289</strain>
    </source>
</reference>
<evidence type="ECO:0000313" key="2">
    <source>
        <dbReference type="EMBL" id="MFC4134572.1"/>
    </source>
</evidence>
<dbReference type="EMBL" id="JBHSAY010000015">
    <property type="protein sequence ID" value="MFC4134572.1"/>
    <property type="molecule type" value="Genomic_DNA"/>
</dbReference>